<keyword evidence="3" id="KW-1185">Reference proteome</keyword>
<keyword evidence="1" id="KW-1133">Transmembrane helix</keyword>
<feature type="transmembrane region" description="Helical" evidence="1">
    <location>
        <begin position="152"/>
        <end position="170"/>
    </location>
</feature>
<dbReference type="RefSeq" id="WP_161765747.1">
    <property type="nucleotide sequence ID" value="NZ_JAAATW010000001.1"/>
</dbReference>
<feature type="transmembrane region" description="Helical" evidence="1">
    <location>
        <begin position="177"/>
        <end position="192"/>
    </location>
</feature>
<evidence type="ECO:0000313" key="3">
    <source>
        <dbReference type="Proteomes" id="UP001517376"/>
    </source>
</evidence>
<evidence type="ECO:0000256" key="1">
    <source>
        <dbReference type="SAM" id="Phobius"/>
    </source>
</evidence>
<reference evidence="3" key="1">
    <citation type="submission" date="2020-01" db="EMBL/GenBank/DDBJ databases">
        <title>Sphingomonas sp. strain CSW-10.</title>
        <authorList>
            <person name="Chen W.-M."/>
        </authorList>
    </citation>
    <scope>NUCLEOTIDE SEQUENCE [LARGE SCALE GENOMIC DNA]</scope>
    <source>
        <strain evidence="3">CCP-1</strain>
    </source>
</reference>
<accession>A0ABW9Y2Y8</accession>
<dbReference type="EMBL" id="JAAATW010000001">
    <property type="protein sequence ID" value="NBE06777.1"/>
    <property type="molecule type" value="Genomic_DNA"/>
</dbReference>
<sequence length="221" mass="22977">MDRIGRMRQADWARLFGFACVAVGMALSAWSYPGADWDALILFLGALMLLRAAVEAPSANRVTGLERALRVILFMFAFAAVNRAQTDLAGAVAGALGNWILWAVAALLLALPLLRRGLPWGAARPVLGAVALLAGVAVLSAALFWALGSATAGLRTLVTVAAVANALPVWRVARPDVAAVSVAVALCCVVVAPGAPLWPVALAVLPIGALAYALRRRALPR</sequence>
<name>A0ABW9Y2Y8_9RHOB</name>
<proteinExistence type="predicted"/>
<keyword evidence="1" id="KW-0472">Membrane</keyword>
<gene>
    <name evidence="2" type="ORF">GU920_04475</name>
</gene>
<evidence type="ECO:0000313" key="2">
    <source>
        <dbReference type="EMBL" id="NBE06777.1"/>
    </source>
</evidence>
<feature type="transmembrane region" description="Helical" evidence="1">
    <location>
        <begin position="12"/>
        <end position="33"/>
    </location>
</feature>
<keyword evidence="1" id="KW-0812">Transmembrane</keyword>
<comment type="caution">
    <text evidence="2">The sequence shown here is derived from an EMBL/GenBank/DDBJ whole genome shotgun (WGS) entry which is preliminary data.</text>
</comment>
<protein>
    <submittedName>
        <fullName evidence="2">Uncharacterized protein</fullName>
    </submittedName>
</protein>
<organism evidence="2 3">
    <name type="scientific">Paragemmobacter ruber</name>
    <dbReference type="NCBI Taxonomy" id="1985673"/>
    <lineage>
        <taxon>Bacteria</taxon>
        <taxon>Pseudomonadati</taxon>
        <taxon>Pseudomonadota</taxon>
        <taxon>Alphaproteobacteria</taxon>
        <taxon>Rhodobacterales</taxon>
        <taxon>Paracoccaceae</taxon>
        <taxon>Paragemmobacter</taxon>
    </lineage>
</organism>
<feature type="transmembrane region" description="Helical" evidence="1">
    <location>
        <begin position="91"/>
        <end position="114"/>
    </location>
</feature>
<feature type="transmembrane region" description="Helical" evidence="1">
    <location>
        <begin position="126"/>
        <end position="146"/>
    </location>
</feature>
<dbReference type="Proteomes" id="UP001517376">
    <property type="component" value="Unassembled WGS sequence"/>
</dbReference>